<accession>H8MJ31</accession>
<keyword evidence="3" id="KW-1185">Reference proteome</keyword>
<protein>
    <recommendedName>
        <fullName evidence="1">Serine aminopeptidase S33 domain-containing protein</fullName>
    </recommendedName>
</protein>
<dbReference type="InterPro" id="IPR029058">
    <property type="entry name" value="AB_hydrolase_fold"/>
</dbReference>
<dbReference type="PANTHER" id="PTHR47381:SF3">
    <property type="entry name" value="ALPHA_BETA-HYDROLASES SUPERFAMILY PROTEIN"/>
    <property type="match status" value="1"/>
</dbReference>
<organism evidence="2 3">
    <name type="scientific">Corallococcus coralloides (strain ATCC 25202 / DSM 2259 / NBRC 100086 / M2)</name>
    <name type="common">Myxococcus coralloides</name>
    <dbReference type="NCBI Taxonomy" id="1144275"/>
    <lineage>
        <taxon>Bacteria</taxon>
        <taxon>Pseudomonadati</taxon>
        <taxon>Myxococcota</taxon>
        <taxon>Myxococcia</taxon>
        <taxon>Myxococcales</taxon>
        <taxon>Cystobacterineae</taxon>
        <taxon>Myxococcaceae</taxon>
        <taxon>Corallococcus</taxon>
    </lineage>
</organism>
<dbReference type="RefSeq" id="WP_014394964.1">
    <property type="nucleotide sequence ID" value="NC_017030.1"/>
</dbReference>
<evidence type="ECO:0000313" key="2">
    <source>
        <dbReference type="EMBL" id="AFE04498.1"/>
    </source>
</evidence>
<dbReference type="EMBL" id="CP003389">
    <property type="protein sequence ID" value="AFE04498.1"/>
    <property type="molecule type" value="Genomic_DNA"/>
</dbReference>
<dbReference type="InParanoid" id="H8MJ31"/>
<dbReference type="KEGG" id="ccx:COCOR_02131"/>
<name>H8MJ31_CORCM</name>
<feature type="domain" description="Serine aminopeptidase S33" evidence="1">
    <location>
        <begin position="29"/>
        <end position="145"/>
    </location>
</feature>
<evidence type="ECO:0000259" key="1">
    <source>
        <dbReference type="Pfam" id="PF12146"/>
    </source>
</evidence>
<proteinExistence type="predicted"/>
<sequence length="241" mass="26609">MSLHTSRFVLARAPVLGVHQGSRTEALRRGVVLFFHGLGGGKEVHERELRLFADQGLFAVGVDAVGHGERRFPDFDARFAEGNPRWMEEFLDVVESTASEVSALLDALVGEHGADPARLGIGGVSLGGYITYAALVREQRLRAAVPFLGSPEWGLPRPASPHRHLERFFPTALFSQTGGQDDVVPPGPAKALHAQLEPLYAQAPERLRHREFPESGHMMREADWHEATRDAADWLSRFLLP</sequence>
<dbReference type="PANTHER" id="PTHR47381">
    <property type="entry name" value="ALPHA/BETA-HYDROLASES SUPERFAMILY PROTEIN"/>
    <property type="match status" value="1"/>
</dbReference>
<dbReference type="InterPro" id="IPR022742">
    <property type="entry name" value="Hydrolase_4"/>
</dbReference>
<gene>
    <name evidence="2" type="ordered locus">COCOR_02131</name>
</gene>
<dbReference type="Proteomes" id="UP000007587">
    <property type="component" value="Chromosome"/>
</dbReference>
<reference evidence="2 3" key="1">
    <citation type="journal article" date="2012" name="J. Bacteriol.">
        <title>Complete Genome Sequence of the Fruiting Myxobacterium Corallococcus coralloides DSM 2259.</title>
        <authorList>
            <person name="Huntley S."/>
            <person name="Zhang Y."/>
            <person name="Treuner-Lange A."/>
            <person name="Kneip S."/>
            <person name="Sensen C.W."/>
            <person name="Sogaard-Andersen L."/>
        </authorList>
    </citation>
    <scope>NUCLEOTIDE SEQUENCE [LARGE SCALE GENOMIC DNA]</scope>
    <source>
        <strain evidence="3">ATCC 25202 / DSM 2259 / NBRC 100086 / M2</strain>
    </source>
</reference>
<reference evidence="3" key="2">
    <citation type="submission" date="2012-03" db="EMBL/GenBank/DDBJ databases">
        <title>Genome sequence of the fruiting myxobacterium Corallococcus coralloides DSM 2259.</title>
        <authorList>
            <person name="Huntley S."/>
            <person name="Zhang Y."/>
            <person name="Treuner-Lange A."/>
            <person name="Sensen C.W."/>
            <person name="Sogaard-Andersen L."/>
        </authorList>
    </citation>
    <scope>NUCLEOTIDE SEQUENCE [LARGE SCALE GENOMIC DNA]</scope>
    <source>
        <strain evidence="3">ATCC 25202 / DSM 2259 / NBRC 100086 / M2</strain>
    </source>
</reference>
<dbReference type="Pfam" id="PF12146">
    <property type="entry name" value="Hydrolase_4"/>
    <property type="match status" value="1"/>
</dbReference>
<dbReference type="STRING" id="1144275.COCOR_02131"/>
<dbReference type="Gene3D" id="3.40.50.1820">
    <property type="entry name" value="alpha/beta hydrolase"/>
    <property type="match status" value="1"/>
</dbReference>
<dbReference type="eggNOG" id="COG1073">
    <property type="taxonomic scope" value="Bacteria"/>
</dbReference>
<evidence type="ECO:0000313" key="3">
    <source>
        <dbReference type="Proteomes" id="UP000007587"/>
    </source>
</evidence>
<dbReference type="SUPFAM" id="SSF53474">
    <property type="entry name" value="alpha/beta-Hydrolases"/>
    <property type="match status" value="1"/>
</dbReference>
<dbReference type="FunCoup" id="H8MJ31">
    <property type="interactions" value="16"/>
</dbReference>
<dbReference type="AlphaFoldDB" id="H8MJ31"/>
<dbReference type="HOGENOM" id="CLU_1150347_0_0_7"/>
<dbReference type="OrthoDB" id="157269at2"/>